<evidence type="ECO:0000313" key="1">
    <source>
        <dbReference type="EMBL" id="MBB5753079.1"/>
    </source>
</evidence>
<sequence length="82" mass="9050">MTEYQTLDTQGFAELGGGKIAFVKEFRSEELPRYFPQAPALAPGLRLFALLDAAGTPLMVADNRDAIEMNAREHDLETVSVH</sequence>
<gene>
    <name evidence="1" type="ORF">GGQ63_002145</name>
</gene>
<accession>A0A7W9FLV4</accession>
<keyword evidence="2" id="KW-1185">Reference proteome</keyword>
<dbReference type="RefSeq" id="WP_183855558.1">
    <property type="nucleotide sequence ID" value="NZ_JACHOO010000004.1"/>
</dbReference>
<comment type="caution">
    <text evidence="1">The sequence shown here is derived from an EMBL/GenBank/DDBJ whole genome shotgun (WGS) entry which is preliminary data.</text>
</comment>
<protein>
    <recommendedName>
        <fullName evidence="3">NADH oxidase</fullName>
    </recommendedName>
</protein>
<evidence type="ECO:0008006" key="3">
    <source>
        <dbReference type="Google" id="ProtNLM"/>
    </source>
</evidence>
<reference evidence="1 2" key="1">
    <citation type="submission" date="2020-08" db="EMBL/GenBank/DDBJ databases">
        <title>Genomic Encyclopedia of Type Strains, Phase IV (KMG-IV): sequencing the most valuable type-strain genomes for metagenomic binning, comparative biology and taxonomic classification.</title>
        <authorList>
            <person name="Goeker M."/>
        </authorList>
    </citation>
    <scope>NUCLEOTIDE SEQUENCE [LARGE SCALE GENOMIC DNA]</scope>
    <source>
        <strain evidence="1 2">DSM 16268</strain>
    </source>
</reference>
<dbReference type="Proteomes" id="UP000523821">
    <property type="component" value="Unassembled WGS sequence"/>
</dbReference>
<dbReference type="EMBL" id="JACHOO010000004">
    <property type="protein sequence ID" value="MBB5753079.1"/>
    <property type="molecule type" value="Genomic_DNA"/>
</dbReference>
<dbReference type="AlphaFoldDB" id="A0A7W9FLV4"/>
<organism evidence="1 2">
    <name type="scientific">Prosthecomicrobium pneumaticum</name>
    <dbReference type="NCBI Taxonomy" id="81895"/>
    <lineage>
        <taxon>Bacteria</taxon>
        <taxon>Pseudomonadati</taxon>
        <taxon>Pseudomonadota</taxon>
        <taxon>Alphaproteobacteria</taxon>
        <taxon>Hyphomicrobiales</taxon>
        <taxon>Kaistiaceae</taxon>
        <taxon>Prosthecomicrobium</taxon>
    </lineage>
</organism>
<proteinExistence type="predicted"/>
<name>A0A7W9FLV4_9HYPH</name>
<evidence type="ECO:0000313" key="2">
    <source>
        <dbReference type="Proteomes" id="UP000523821"/>
    </source>
</evidence>
<dbReference type="Pfam" id="PF06620">
    <property type="entry name" value="DUF1150"/>
    <property type="match status" value="1"/>
</dbReference>
<dbReference type="InterPro" id="IPR009531">
    <property type="entry name" value="DUF1150"/>
</dbReference>